<dbReference type="PANTHER" id="PTHR30629:SF6">
    <property type="entry name" value="PROPHAGE INTEGRASE INTA-RELATED"/>
    <property type="match status" value="1"/>
</dbReference>
<dbReference type="PANTHER" id="PTHR30629">
    <property type="entry name" value="PROPHAGE INTEGRASE"/>
    <property type="match status" value="1"/>
</dbReference>
<dbReference type="Pfam" id="PF13356">
    <property type="entry name" value="Arm-DNA-bind_3"/>
    <property type="match status" value="1"/>
</dbReference>
<dbReference type="InterPro" id="IPR011010">
    <property type="entry name" value="DNA_brk_join_enz"/>
</dbReference>
<evidence type="ECO:0000256" key="4">
    <source>
        <dbReference type="ARBA" id="ARBA00023172"/>
    </source>
</evidence>
<accession>A0A419B0U5</accession>
<keyword evidence="2" id="KW-0229">DNA integration</keyword>
<proteinExistence type="inferred from homology"/>
<dbReference type="PROSITE" id="PS51900">
    <property type="entry name" value="CB"/>
    <property type="match status" value="1"/>
</dbReference>
<dbReference type="CDD" id="cd00801">
    <property type="entry name" value="INT_P4_C"/>
    <property type="match status" value="1"/>
</dbReference>
<evidence type="ECO:0000256" key="3">
    <source>
        <dbReference type="ARBA" id="ARBA00023125"/>
    </source>
</evidence>
<feature type="domain" description="Tyr recombinase" evidence="6">
    <location>
        <begin position="210"/>
        <end position="387"/>
    </location>
</feature>
<evidence type="ECO:0000256" key="2">
    <source>
        <dbReference type="ARBA" id="ARBA00022908"/>
    </source>
</evidence>
<reference evidence="8 9" key="1">
    <citation type="submission" date="2018-09" db="EMBL/GenBank/DDBJ databases">
        <title>Phylogenetic diversity of Pectobacterium and Dickeya strains causing blackleg disease of potato in Morocco.</title>
        <authorList>
            <person name="Oulghazi S."/>
            <person name="Moumni M."/>
            <person name="Faure D."/>
        </authorList>
    </citation>
    <scope>NUCLEOTIDE SEQUENCE [LARGE SCALE GENOMIC DNA]</scope>
    <source>
        <strain evidence="8 9">S1.15.11.2D</strain>
    </source>
</reference>
<dbReference type="NCBIfam" id="NF007246">
    <property type="entry name" value="PRK09692.1"/>
    <property type="match status" value="1"/>
</dbReference>
<sequence length="416" mass="46758">MAIQAKRLTNTEVKAAKAIDKELSLHDGGGLLLFVKPSGTKTWRFRYYHPQTKKRTTLTFGSYPAISLADARQMREAAKALLEKSIDPQFHQQQQREQEQAISLNTFAKVSGDWYEVKKSQQLAENTIKDIWRSLEKYVFPFIGTLPIIQLTARHFITALEPIQASGKLETVKRVSQRINEVMDYAVNSGLIPANPAAKIRKAFQTPVKTHMPTIRPEALPGLMKTLSVASIELQTRLLIEWQLLTVTRPAEAAETRWSEINLTDNTWTIPAGRMKMRRDHIIPLPPQALAILDAMKPISGHREYLFPSSKDPKQPMNSQTANAALRRMGYKGVLVSHGLRAIFSTAANEEGFPPDVIEAALAHVDTNEVRRAYNRSTYLEQRKVLMCWWGEFVETAATGKVMASEGARGLRIASS</sequence>
<dbReference type="InterPro" id="IPR002104">
    <property type="entry name" value="Integrase_catalytic"/>
</dbReference>
<dbReference type="InterPro" id="IPR044068">
    <property type="entry name" value="CB"/>
</dbReference>
<dbReference type="GO" id="GO:0006310">
    <property type="term" value="P:DNA recombination"/>
    <property type="evidence" value="ECO:0007669"/>
    <property type="project" value="UniProtKB-KW"/>
</dbReference>
<evidence type="ECO:0000313" key="9">
    <source>
        <dbReference type="Proteomes" id="UP000283655"/>
    </source>
</evidence>
<dbReference type="InterPro" id="IPR053876">
    <property type="entry name" value="Phage_int_M"/>
</dbReference>
<evidence type="ECO:0000313" key="8">
    <source>
        <dbReference type="EMBL" id="RJL54737.1"/>
    </source>
</evidence>
<comment type="caution">
    <text evidence="8">The sequence shown here is derived from an EMBL/GenBank/DDBJ whole genome shotgun (WGS) entry which is preliminary data.</text>
</comment>
<dbReference type="PROSITE" id="PS51898">
    <property type="entry name" value="TYR_RECOMBINASE"/>
    <property type="match status" value="1"/>
</dbReference>
<dbReference type="EMBL" id="QZDH01000005">
    <property type="protein sequence ID" value="RJL54737.1"/>
    <property type="molecule type" value="Genomic_DNA"/>
</dbReference>
<protein>
    <submittedName>
        <fullName evidence="8">DUF4102 domain-containing protein</fullName>
    </submittedName>
</protein>
<gene>
    <name evidence="8" type="ORF">D5071_02190</name>
</gene>
<evidence type="ECO:0000259" key="7">
    <source>
        <dbReference type="PROSITE" id="PS51900"/>
    </source>
</evidence>
<dbReference type="SUPFAM" id="SSF56349">
    <property type="entry name" value="DNA breaking-rejoining enzymes"/>
    <property type="match status" value="1"/>
</dbReference>
<comment type="similarity">
    <text evidence="1">Belongs to the 'phage' integrase family.</text>
</comment>
<evidence type="ECO:0000259" key="6">
    <source>
        <dbReference type="PROSITE" id="PS51898"/>
    </source>
</evidence>
<dbReference type="Gene3D" id="1.10.443.10">
    <property type="entry name" value="Intergrase catalytic core"/>
    <property type="match status" value="1"/>
</dbReference>
<dbReference type="Gene3D" id="3.30.160.390">
    <property type="entry name" value="Integrase, DNA-binding domain"/>
    <property type="match status" value="1"/>
</dbReference>
<feature type="domain" description="Core-binding (CB)" evidence="7">
    <location>
        <begin position="105"/>
        <end position="187"/>
    </location>
</feature>
<keyword evidence="4" id="KW-0233">DNA recombination</keyword>
<organism evidence="8 9">
    <name type="scientific">Pectobacterium carotovorum</name>
    <name type="common">Erwinia carotovora</name>
    <dbReference type="NCBI Taxonomy" id="554"/>
    <lineage>
        <taxon>Bacteria</taxon>
        <taxon>Pseudomonadati</taxon>
        <taxon>Pseudomonadota</taxon>
        <taxon>Gammaproteobacteria</taxon>
        <taxon>Enterobacterales</taxon>
        <taxon>Pectobacteriaceae</taxon>
        <taxon>Pectobacterium</taxon>
    </lineage>
</organism>
<dbReference type="InterPro" id="IPR013762">
    <property type="entry name" value="Integrase-like_cat_sf"/>
</dbReference>
<evidence type="ECO:0000256" key="5">
    <source>
        <dbReference type="PROSITE-ProRule" id="PRU01248"/>
    </source>
</evidence>
<evidence type="ECO:0000256" key="1">
    <source>
        <dbReference type="ARBA" id="ARBA00008857"/>
    </source>
</evidence>
<dbReference type="Pfam" id="PF00589">
    <property type="entry name" value="Phage_integrase"/>
    <property type="match status" value="1"/>
</dbReference>
<dbReference type="InterPro" id="IPR010998">
    <property type="entry name" value="Integrase_recombinase_N"/>
</dbReference>
<dbReference type="AlphaFoldDB" id="A0A419B0U5"/>
<dbReference type="Proteomes" id="UP000283655">
    <property type="component" value="Unassembled WGS sequence"/>
</dbReference>
<dbReference type="RefSeq" id="WP_119872708.1">
    <property type="nucleotide sequence ID" value="NZ_QZDH01000005.1"/>
</dbReference>
<keyword evidence="3 5" id="KW-0238">DNA-binding</keyword>
<dbReference type="GO" id="GO:0015074">
    <property type="term" value="P:DNA integration"/>
    <property type="evidence" value="ECO:0007669"/>
    <property type="project" value="UniProtKB-KW"/>
</dbReference>
<dbReference type="Gene3D" id="1.10.150.130">
    <property type="match status" value="1"/>
</dbReference>
<dbReference type="InterPro" id="IPR050808">
    <property type="entry name" value="Phage_Integrase"/>
</dbReference>
<name>A0A419B0U5_PECCA</name>
<dbReference type="GO" id="GO:0003677">
    <property type="term" value="F:DNA binding"/>
    <property type="evidence" value="ECO:0007669"/>
    <property type="project" value="UniProtKB-UniRule"/>
</dbReference>
<dbReference type="InterPro" id="IPR025166">
    <property type="entry name" value="Integrase_DNA_bind_dom"/>
</dbReference>
<dbReference type="Pfam" id="PF22022">
    <property type="entry name" value="Phage_int_M"/>
    <property type="match status" value="1"/>
</dbReference>
<dbReference type="InterPro" id="IPR038488">
    <property type="entry name" value="Integrase_DNA-bd_sf"/>
</dbReference>